<dbReference type="OrthoDB" id="10261556at2759"/>
<dbReference type="FunFam" id="3.40.50.300:FF:000340">
    <property type="entry name" value="Bloom syndrome, RecQ helicase"/>
    <property type="match status" value="1"/>
</dbReference>
<dbReference type="Proteomes" id="UP000190831">
    <property type="component" value="Chromosome C"/>
</dbReference>
<feature type="domain" description="HRDC" evidence="13">
    <location>
        <begin position="1234"/>
        <end position="1317"/>
    </location>
</feature>
<dbReference type="InterPro" id="IPR014001">
    <property type="entry name" value="Helicase_ATP-bd"/>
</dbReference>
<dbReference type="GO" id="GO:0031573">
    <property type="term" value="P:mitotic intra-S DNA damage checkpoint signaling"/>
    <property type="evidence" value="ECO:0007669"/>
    <property type="project" value="UniProtKB-ARBA"/>
</dbReference>
<dbReference type="PANTHER" id="PTHR13710:SF153">
    <property type="entry name" value="RECQ-LIKE DNA HELICASE BLM"/>
    <property type="match status" value="1"/>
</dbReference>
<evidence type="ECO:0000256" key="4">
    <source>
        <dbReference type="ARBA" id="ARBA00022801"/>
    </source>
</evidence>
<feature type="region of interest" description="Disordered" evidence="12">
    <location>
        <begin position="77"/>
        <end position="128"/>
    </location>
</feature>
<dbReference type="GO" id="GO:0003677">
    <property type="term" value="F:DNA binding"/>
    <property type="evidence" value="ECO:0007669"/>
    <property type="project" value="UniProtKB-KW"/>
</dbReference>
<proteinExistence type="inferred from homology"/>
<feature type="domain" description="Helicase C-terminal" evidence="15">
    <location>
        <begin position="843"/>
        <end position="992"/>
    </location>
</feature>
<feature type="compositionally biased region" description="Polar residues" evidence="12">
    <location>
        <begin position="258"/>
        <end position="269"/>
    </location>
</feature>
<dbReference type="OMA" id="LCHKNCD"/>
<dbReference type="InterPro" id="IPR022758">
    <property type="entry name" value="Helicase_Sgs1"/>
</dbReference>
<dbReference type="Pfam" id="PF09382">
    <property type="entry name" value="RQC"/>
    <property type="match status" value="1"/>
</dbReference>
<dbReference type="CDD" id="cd18794">
    <property type="entry name" value="SF2_C_RecQ"/>
    <property type="match status" value="1"/>
</dbReference>
<dbReference type="GO" id="GO:0031422">
    <property type="term" value="C:RecQ family helicase-topoisomerase III complex"/>
    <property type="evidence" value="ECO:0007669"/>
    <property type="project" value="UniProtKB-ARBA"/>
</dbReference>
<feature type="region of interest" description="Disordered" evidence="12">
    <location>
        <begin position="1311"/>
        <end position="1334"/>
    </location>
</feature>
<dbReference type="PROSITE" id="PS51192">
    <property type="entry name" value="HELICASE_ATP_BIND_1"/>
    <property type="match status" value="1"/>
</dbReference>
<dbReference type="GO" id="GO:0043138">
    <property type="term" value="F:3'-5' DNA helicase activity"/>
    <property type="evidence" value="ECO:0007669"/>
    <property type="project" value="UniProtKB-EC"/>
</dbReference>
<evidence type="ECO:0000256" key="5">
    <source>
        <dbReference type="ARBA" id="ARBA00022806"/>
    </source>
</evidence>
<dbReference type="PANTHER" id="PTHR13710">
    <property type="entry name" value="DNA HELICASE RECQ FAMILY MEMBER"/>
    <property type="match status" value="1"/>
</dbReference>
<evidence type="ECO:0000259" key="15">
    <source>
        <dbReference type="PROSITE" id="PS51194"/>
    </source>
</evidence>
<sequence length="1397" mass="159096">MNNNLNAQILWLKRQKAYEPNSGFLKRVLTEKVADKRPRIEERVMSPRSSSALNLEQGRRPVYENAESTLACSVEVDQSQNAKSKPHSTQRQGLSMSNPDPQIRSSAYSQSSERTVSMPATSYVESGSLSSNNLVNVSRKRISEIPLKPTRSESQPQPNLIQTQAKLIELLRQQSKLLMQKCSIIESTSLSEDAKRQRLASEVNPTLKRLQQELQAQEHLVDKYTQSQSVTTHTADKDYMAPLLSRAAAPTQKEDSNHQLANEPTSSWKSAPPDLVTVLDEEDEDEEDEEPVVISQKVIEKRSTHNLDGETNNQRKLRRQKNINYKIPSLEDSFNYKMGRGDSQIEENDTTMEAEPEDSNFLTTEDEMRDEVHSSDRDFVEDGLQNFLGDIEDAEYNSVDGDHSNTENGADCTPQPPSCVNISTPHIEVIGSSPLNSNRKADGQHSTHRTPELDLVEKEKYNDDFEYDSIIDSIQHTAISNNDVLRDPIVESLDLSVPQRSQAALEELDDIFTNSDLDDFEDFDAEREYQTQKADLKDLDDDLKIISEQKLDQASFPVLHVKKEVINVDSLFDEEQDSAFDDEDDFSLSEIRGSKRKSGKEVNSTEINSTNASLPTYLWTNEVNYRLRNVFRLPGFRPNQLDAINATLEGKDVFVLMPTGGGKSLCYQLPAIVRSGKTCGTTVVISPLISLMQDQVEHLLAKNIKACMFSSKGTAEQRRQVFNLFINGLLDLIYISPEMISASEQCKKAINKLYRDQKLARIVVDEAHCVSNWGHDFRPDYKELKYFKNEYPDIPVMALTATASEQVRMDIVHNLQLSNPVLLKQSFNRTNLFYQVVKKGKNAVFEISDAIKSRFHNQTGIIYCHSKNSCEQTASLLQRNGINCAYYHAGMESDERMQVQQAWQSDNIKVICATVAFGMGIDKPDVRFVYHLTVPRTLEGYYQETGRAGRDGNFSYCIMYYSFRDVRTIQTMIQKDTNLDRENKEKHLTKLQQVMQYCENTTDCRRQLVLSYFNEKFASELCQNNCDNCKESRNTITEERDMTTEALQIVNLVKSVQDEKVTLIHCQDIYKGSRNSKIVQLGHDRLQFHGQGKNMNKSDIERIFFHLVTTQVLQEYSVMNGRGFASNYVKVGPKARQLLNNNAKIRMQFVVSNGMASRSSPAPSNFENRPTSAEASRIINGANNNSVPFKSAKTHLRDFVYQGYNTTSSDTRQRTETRPIILEDNTNMLSTLEQAEITYSYHKLKDRASEIARELKFNSFLTVIPDCALRKAAVVLPSSVNEFAALPGLNVNQTKYYKYFKNIMIELNQRRRNKSKRGSSSQTGSVSPWFQNDEFQEDDGMRQQTEAILNQIRETQVALSQPGRLLKQTESNVSKRGNSTKGKRTRRKWFARNHRKA</sequence>
<comment type="subcellular location">
    <subcellularLocation>
        <location evidence="1">Nucleus</location>
    </subcellularLocation>
</comment>
<evidence type="ECO:0000256" key="7">
    <source>
        <dbReference type="ARBA" id="ARBA00023125"/>
    </source>
</evidence>
<dbReference type="SMART" id="SM00490">
    <property type="entry name" value="HELICc"/>
    <property type="match status" value="1"/>
</dbReference>
<dbReference type="InterPro" id="IPR011545">
    <property type="entry name" value="DEAD/DEAH_box_helicase_dom"/>
</dbReference>
<dbReference type="PROSITE" id="PS50967">
    <property type="entry name" value="HRDC"/>
    <property type="match status" value="1"/>
</dbReference>
<dbReference type="NCBIfam" id="TIGR00614">
    <property type="entry name" value="recQ_fam"/>
    <property type="match status" value="1"/>
</dbReference>
<evidence type="ECO:0000256" key="9">
    <source>
        <dbReference type="ARBA" id="ARBA00023242"/>
    </source>
</evidence>
<evidence type="ECO:0000256" key="11">
    <source>
        <dbReference type="ARBA" id="ARBA00034808"/>
    </source>
</evidence>
<dbReference type="GO" id="GO:0005634">
    <property type="term" value="C:nucleus"/>
    <property type="evidence" value="ECO:0007669"/>
    <property type="project" value="UniProtKB-SubCell"/>
</dbReference>
<feature type="compositionally biased region" description="Basic and acidic residues" evidence="12">
    <location>
        <begin position="298"/>
        <end position="308"/>
    </location>
</feature>
<dbReference type="InterPro" id="IPR010997">
    <property type="entry name" value="HRDC-like_sf"/>
</dbReference>
<protein>
    <recommendedName>
        <fullName evidence="11">DNA 3'-5' helicase</fullName>
        <ecNumber evidence="11">5.6.2.4</ecNumber>
    </recommendedName>
</protein>
<feature type="region of interest" description="Disordered" evidence="12">
    <location>
        <begin position="1360"/>
        <end position="1397"/>
    </location>
</feature>
<feature type="compositionally biased region" description="Polar residues" evidence="12">
    <location>
        <begin position="1368"/>
        <end position="1380"/>
    </location>
</feature>
<keyword evidence="5" id="KW-0347">Helicase</keyword>
<dbReference type="GO" id="GO:0006312">
    <property type="term" value="P:mitotic recombination"/>
    <property type="evidence" value="ECO:0007669"/>
    <property type="project" value="UniProtKB-ARBA"/>
</dbReference>
<dbReference type="GO" id="GO:0006260">
    <property type="term" value="P:DNA replication"/>
    <property type="evidence" value="ECO:0007669"/>
    <property type="project" value="InterPro"/>
</dbReference>
<dbReference type="GO" id="GO:0000729">
    <property type="term" value="P:DNA double-strand break processing"/>
    <property type="evidence" value="ECO:0007669"/>
    <property type="project" value="UniProtKB-ARBA"/>
</dbReference>
<dbReference type="STRING" id="4955.A0A1G4M9L2"/>
<dbReference type="InterPro" id="IPR002121">
    <property type="entry name" value="HRDC_dom"/>
</dbReference>
<dbReference type="InterPro" id="IPR027417">
    <property type="entry name" value="P-loop_NTPase"/>
</dbReference>
<dbReference type="CDD" id="cd17920">
    <property type="entry name" value="DEXHc_RecQ"/>
    <property type="match status" value="1"/>
</dbReference>
<dbReference type="PROSITE" id="PS00690">
    <property type="entry name" value="DEAH_ATP_HELICASE"/>
    <property type="match status" value="1"/>
</dbReference>
<dbReference type="Pfam" id="PF00271">
    <property type="entry name" value="Helicase_C"/>
    <property type="match status" value="1"/>
</dbReference>
<dbReference type="FunFam" id="1.10.10.10:FF:000668">
    <property type="entry name" value="ATP-dependent DNA helicase"/>
    <property type="match status" value="1"/>
</dbReference>
<evidence type="ECO:0000256" key="2">
    <source>
        <dbReference type="ARBA" id="ARBA00005446"/>
    </source>
</evidence>
<name>A0A1G4M9L2_LACFM</name>
<evidence type="ECO:0000259" key="13">
    <source>
        <dbReference type="PROSITE" id="PS50967"/>
    </source>
</evidence>
<feature type="compositionally biased region" description="Acidic residues" evidence="12">
    <location>
        <begin position="279"/>
        <end position="291"/>
    </location>
</feature>
<dbReference type="SUPFAM" id="SSF47819">
    <property type="entry name" value="HRDC-like"/>
    <property type="match status" value="1"/>
</dbReference>
<dbReference type="InterPro" id="IPR018982">
    <property type="entry name" value="RQC_domain"/>
</dbReference>
<dbReference type="Gene3D" id="1.10.10.10">
    <property type="entry name" value="Winged helix-like DNA-binding domain superfamily/Winged helix DNA-binding domain"/>
    <property type="match status" value="1"/>
</dbReference>
<evidence type="ECO:0000259" key="14">
    <source>
        <dbReference type="PROSITE" id="PS51192"/>
    </source>
</evidence>
<keyword evidence="4" id="KW-0378">Hydrolase</keyword>
<evidence type="ECO:0000256" key="6">
    <source>
        <dbReference type="ARBA" id="ARBA00022840"/>
    </source>
</evidence>
<evidence type="ECO:0000256" key="10">
    <source>
        <dbReference type="ARBA" id="ARBA00034617"/>
    </source>
</evidence>
<keyword evidence="7" id="KW-0238">DNA-binding</keyword>
<feature type="domain" description="Helicase ATP-binding" evidence="14">
    <location>
        <begin position="644"/>
        <end position="821"/>
    </location>
</feature>
<dbReference type="Gene3D" id="1.10.150.80">
    <property type="entry name" value="HRDC domain"/>
    <property type="match status" value="1"/>
</dbReference>
<gene>
    <name evidence="16" type="ORF">LAFE_0C03092G</name>
</gene>
<dbReference type="InterPro" id="IPR004589">
    <property type="entry name" value="DNA_helicase_ATP-dep_RecQ"/>
</dbReference>
<evidence type="ECO:0000256" key="12">
    <source>
        <dbReference type="SAM" id="MobiDB-lite"/>
    </source>
</evidence>
<evidence type="ECO:0000256" key="8">
    <source>
        <dbReference type="ARBA" id="ARBA00023235"/>
    </source>
</evidence>
<keyword evidence="9" id="KW-0539">Nucleus</keyword>
<dbReference type="InterPro" id="IPR036388">
    <property type="entry name" value="WH-like_DNA-bd_sf"/>
</dbReference>
<keyword evidence="8" id="KW-0413">Isomerase</keyword>
<dbReference type="GO" id="GO:0000724">
    <property type="term" value="P:double-strand break repair via homologous recombination"/>
    <property type="evidence" value="ECO:0007669"/>
    <property type="project" value="UniProtKB-ARBA"/>
</dbReference>
<dbReference type="SMART" id="SM00487">
    <property type="entry name" value="DEXDc"/>
    <property type="match status" value="1"/>
</dbReference>
<evidence type="ECO:0000313" key="16">
    <source>
        <dbReference type="EMBL" id="SCW00388.1"/>
    </source>
</evidence>
<dbReference type="InterPro" id="IPR002464">
    <property type="entry name" value="DNA/RNA_helicase_DEAH_CS"/>
</dbReference>
<comment type="similarity">
    <text evidence="2">Belongs to the helicase family. RecQ subfamily.</text>
</comment>
<comment type="catalytic activity">
    <reaction evidence="10">
        <text>Couples ATP hydrolysis with the unwinding of duplex DNA by translocating in the 3'-5' direction.</text>
        <dbReference type="EC" id="5.6.2.4"/>
    </reaction>
</comment>
<feature type="region of interest" description="Disordered" evidence="12">
    <location>
        <begin position="248"/>
        <end position="320"/>
    </location>
</feature>
<dbReference type="Pfam" id="PF16124">
    <property type="entry name" value="RecQ_Zn_bind"/>
    <property type="match status" value="1"/>
</dbReference>
<dbReference type="SUPFAM" id="SSF52540">
    <property type="entry name" value="P-loop containing nucleoside triphosphate hydrolases"/>
    <property type="match status" value="2"/>
</dbReference>
<keyword evidence="3" id="KW-0547">Nucleotide-binding</keyword>
<dbReference type="GO" id="GO:0009378">
    <property type="term" value="F:four-way junction helicase activity"/>
    <property type="evidence" value="ECO:0007669"/>
    <property type="project" value="TreeGrafter"/>
</dbReference>
<dbReference type="Pfam" id="PF11408">
    <property type="entry name" value="Helicase_Sgs1"/>
    <property type="match status" value="1"/>
</dbReference>
<dbReference type="Pfam" id="PF00270">
    <property type="entry name" value="DEAD"/>
    <property type="match status" value="1"/>
</dbReference>
<accession>A0A1G4M9L2</accession>
<dbReference type="InterPro" id="IPR001650">
    <property type="entry name" value="Helicase_C-like"/>
</dbReference>
<dbReference type="FunFam" id="3.40.50.300:FF:000296">
    <property type="entry name" value="ATP-dependent DNA helicase RecQ"/>
    <property type="match status" value="1"/>
</dbReference>
<evidence type="ECO:0000256" key="3">
    <source>
        <dbReference type="ARBA" id="ARBA00022741"/>
    </source>
</evidence>
<dbReference type="GO" id="GO:0016787">
    <property type="term" value="F:hydrolase activity"/>
    <property type="evidence" value="ECO:0007669"/>
    <property type="project" value="UniProtKB-KW"/>
</dbReference>
<feature type="region of interest" description="Disordered" evidence="12">
    <location>
        <begin position="40"/>
        <end position="60"/>
    </location>
</feature>
<evidence type="ECO:0000256" key="1">
    <source>
        <dbReference type="ARBA" id="ARBA00004123"/>
    </source>
</evidence>
<keyword evidence="6" id="KW-0067">ATP-binding</keyword>
<feature type="compositionally biased region" description="Basic residues" evidence="12">
    <location>
        <begin position="1381"/>
        <end position="1397"/>
    </location>
</feature>
<dbReference type="InterPro" id="IPR044876">
    <property type="entry name" value="HRDC_dom_sf"/>
</dbReference>
<dbReference type="EMBL" id="LT598485">
    <property type="protein sequence ID" value="SCW00388.1"/>
    <property type="molecule type" value="Genomic_DNA"/>
</dbReference>
<feature type="compositionally biased region" description="Polar residues" evidence="12">
    <location>
        <begin position="77"/>
        <end position="127"/>
    </location>
</feature>
<dbReference type="InterPro" id="IPR032284">
    <property type="entry name" value="RecQ_Zn-bd"/>
</dbReference>
<evidence type="ECO:0000313" key="17">
    <source>
        <dbReference type="Proteomes" id="UP000190831"/>
    </source>
</evidence>
<reference evidence="16 17" key="1">
    <citation type="submission" date="2016-03" db="EMBL/GenBank/DDBJ databases">
        <authorList>
            <person name="Devillers H."/>
        </authorList>
    </citation>
    <scope>NUCLEOTIDE SEQUENCE [LARGE SCALE GENOMIC DNA]</scope>
    <source>
        <strain evidence="16">CBS 6772</strain>
    </source>
</reference>
<keyword evidence="17" id="KW-1185">Reference proteome</keyword>
<dbReference type="PROSITE" id="PS51194">
    <property type="entry name" value="HELICASE_CTER"/>
    <property type="match status" value="1"/>
</dbReference>
<dbReference type="GO" id="GO:0005524">
    <property type="term" value="F:ATP binding"/>
    <property type="evidence" value="ECO:0007669"/>
    <property type="project" value="UniProtKB-KW"/>
</dbReference>
<dbReference type="SMART" id="SM00956">
    <property type="entry name" value="RQC"/>
    <property type="match status" value="1"/>
</dbReference>
<dbReference type="Gene3D" id="3.40.50.300">
    <property type="entry name" value="P-loop containing nucleotide triphosphate hydrolases"/>
    <property type="match status" value="2"/>
</dbReference>
<dbReference type="EC" id="5.6.2.4" evidence="11"/>
<dbReference type="GO" id="GO:0005737">
    <property type="term" value="C:cytoplasm"/>
    <property type="evidence" value="ECO:0007669"/>
    <property type="project" value="TreeGrafter"/>
</dbReference>
<organism evidence="16 17">
    <name type="scientific">Lachancea fermentati</name>
    <name type="common">Zygosaccharomyces fermentati</name>
    <dbReference type="NCBI Taxonomy" id="4955"/>
    <lineage>
        <taxon>Eukaryota</taxon>
        <taxon>Fungi</taxon>
        <taxon>Dikarya</taxon>
        <taxon>Ascomycota</taxon>
        <taxon>Saccharomycotina</taxon>
        <taxon>Saccharomycetes</taxon>
        <taxon>Saccharomycetales</taxon>
        <taxon>Saccharomycetaceae</taxon>
        <taxon>Lachancea</taxon>
    </lineage>
</organism>